<dbReference type="Proteomes" id="UP001162480">
    <property type="component" value="Chromosome 2"/>
</dbReference>
<name>A0AA36AJA2_OCTVU</name>
<feature type="chain" id="PRO_5041321763" description="Transmembrane protein" evidence="2">
    <location>
        <begin position="26"/>
        <end position="100"/>
    </location>
</feature>
<dbReference type="EMBL" id="OX597815">
    <property type="protein sequence ID" value="CAI9717225.1"/>
    <property type="molecule type" value="Genomic_DNA"/>
</dbReference>
<feature type="signal peptide" evidence="2">
    <location>
        <begin position="1"/>
        <end position="25"/>
    </location>
</feature>
<proteinExistence type="predicted"/>
<evidence type="ECO:0008006" key="5">
    <source>
        <dbReference type="Google" id="ProtNLM"/>
    </source>
</evidence>
<evidence type="ECO:0000313" key="4">
    <source>
        <dbReference type="Proteomes" id="UP001162480"/>
    </source>
</evidence>
<protein>
    <recommendedName>
        <fullName evidence="5">Transmembrane protein</fullName>
    </recommendedName>
</protein>
<gene>
    <name evidence="3" type="ORF">OCTVUL_1B010458</name>
</gene>
<organism evidence="3 4">
    <name type="scientific">Octopus vulgaris</name>
    <name type="common">Common octopus</name>
    <dbReference type="NCBI Taxonomy" id="6645"/>
    <lineage>
        <taxon>Eukaryota</taxon>
        <taxon>Metazoa</taxon>
        <taxon>Spiralia</taxon>
        <taxon>Lophotrochozoa</taxon>
        <taxon>Mollusca</taxon>
        <taxon>Cephalopoda</taxon>
        <taxon>Coleoidea</taxon>
        <taxon>Octopodiformes</taxon>
        <taxon>Octopoda</taxon>
        <taxon>Incirrata</taxon>
        <taxon>Octopodidae</taxon>
        <taxon>Octopus</taxon>
    </lineage>
</organism>
<feature type="transmembrane region" description="Helical" evidence="1">
    <location>
        <begin position="76"/>
        <end position="99"/>
    </location>
</feature>
<reference evidence="3" key="1">
    <citation type="submission" date="2023-08" db="EMBL/GenBank/DDBJ databases">
        <authorList>
            <person name="Alioto T."/>
            <person name="Alioto T."/>
            <person name="Gomez Garrido J."/>
        </authorList>
    </citation>
    <scope>NUCLEOTIDE SEQUENCE</scope>
</reference>
<keyword evidence="1" id="KW-0812">Transmembrane</keyword>
<accession>A0AA36AJA2</accession>
<keyword evidence="1" id="KW-0472">Membrane</keyword>
<keyword evidence="4" id="KW-1185">Reference proteome</keyword>
<keyword evidence="1" id="KW-1133">Transmembrane helix</keyword>
<evidence type="ECO:0000256" key="1">
    <source>
        <dbReference type="SAM" id="Phobius"/>
    </source>
</evidence>
<dbReference type="AlphaFoldDB" id="A0AA36AJA2"/>
<sequence>MYTCSLISVSLLSLTFLLLLSSVSQTHLNKLQLTKIVQLLTLTSDSPHNTYTHDCVDSDSINDCCSSLIHVKSLLLMLMLLLVGHSKLLFIACMCECLYL</sequence>
<keyword evidence="2" id="KW-0732">Signal</keyword>
<evidence type="ECO:0000256" key="2">
    <source>
        <dbReference type="SAM" id="SignalP"/>
    </source>
</evidence>
<evidence type="ECO:0000313" key="3">
    <source>
        <dbReference type="EMBL" id="CAI9717225.1"/>
    </source>
</evidence>